<reference evidence="3 4" key="1">
    <citation type="submission" date="2019-03" db="EMBL/GenBank/DDBJ databases">
        <title>Genomic Encyclopedia of Type Strains, Phase IV (KMG-IV): sequencing the most valuable type-strain genomes for metagenomic binning, comparative biology and taxonomic classification.</title>
        <authorList>
            <person name="Goeker M."/>
        </authorList>
    </citation>
    <scope>NUCLEOTIDE SEQUENCE [LARGE SCALE GENOMIC DNA]</scope>
    <source>
        <strain evidence="3 4">DSM 12121</strain>
    </source>
</reference>
<evidence type="ECO:0000313" key="3">
    <source>
        <dbReference type="EMBL" id="TDN55885.1"/>
    </source>
</evidence>
<feature type="compositionally biased region" description="Low complexity" evidence="2">
    <location>
        <begin position="211"/>
        <end position="226"/>
    </location>
</feature>
<protein>
    <recommendedName>
        <fullName evidence="5">Phasin family protein</fullName>
    </recommendedName>
</protein>
<evidence type="ECO:0000313" key="4">
    <source>
        <dbReference type="Proteomes" id="UP000295129"/>
    </source>
</evidence>
<organism evidence="3 4">
    <name type="scientific">Azoarcus indigens</name>
    <dbReference type="NCBI Taxonomy" id="29545"/>
    <lineage>
        <taxon>Bacteria</taxon>
        <taxon>Pseudomonadati</taxon>
        <taxon>Pseudomonadota</taxon>
        <taxon>Betaproteobacteria</taxon>
        <taxon>Rhodocyclales</taxon>
        <taxon>Zoogloeaceae</taxon>
        <taxon>Azoarcus</taxon>
    </lineage>
</organism>
<dbReference type="Gene3D" id="1.20.5.1230">
    <property type="entry name" value="Apolipoprotein A-I"/>
    <property type="match status" value="1"/>
</dbReference>
<dbReference type="SUPFAM" id="SSF58113">
    <property type="entry name" value="Apolipoprotein A-I"/>
    <property type="match status" value="1"/>
</dbReference>
<dbReference type="AlphaFoldDB" id="A0A4R6ECK7"/>
<comment type="caution">
    <text evidence="3">The sequence shown here is derived from an EMBL/GenBank/DDBJ whole genome shotgun (WGS) entry which is preliminary data.</text>
</comment>
<sequence>MAQTSSGLKQQSDSSARDAIASNFAATTLRSISQFYDLQAATARIMLRTQLRALSAIGMPDYSRLLQVADDRALTLFSATTDNALRFVGQADDTLGQIHSHFSRLLEQQAIGFTERWQNGLEELQQQASESLQELQELTRQQADEMARATDSITDMTQATLREGGEQFRATVRQGLEHSRELASRQVEALRRGGERINENARSAVREGAEAARQAGDGAAKAGKAA</sequence>
<dbReference type="OrthoDB" id="9181444at2"/>
<keyword evidence="1" id="KW-0175">Coiled coil</keyword>
<feature type="coiled-coil region" evidence="1">
    <location>
        <begin position="114"/>
        <end position="152"/>
    </location>
</feature>
<dbReference type="Proteomes" id="UP000295129">
    <property type="component" value="Unassembled WGS sequence"/>
</dbReference>
<gene>
    <name evidence="3" type="ORF">C7389_103223</name>
</gene>
<feature type="region of interest" description="Disordered" evidence="2">
    <location>
        <begin position="200"/>
        <end position="226"/>
    </location>
</feature>
<feature type="compositionally biased region" description="Basic and acidic residues" evidence="2">
    <location>
        <begin position="200"/>
        <end position="210"/>
    </location>
</feature>
<dbReference type="EMBL" id="SNVV01000003">
    <property type="protein sequence ID" value="TDN55885.1"/>
    <property type="molecule type" value="Genomic_DNA"/>
</dbReference>
<proteinExistence type="predicted"/>
<evidence type="ECO:0008006" key="5">
    <source>
        <dbReference type="Google" id="ProtNLM"/>
    </source>
</evidence>
<name>A0A4R6ECK7_9RHOO</name>
<accession>A0A4R6ECK7</accession>
<evidence type="ECO:0000256" key="1">
    <source>
        <dbReference type="SAM" id="Coils"/>
    </source>
</evidence>
<evidence type="ECO:0000256" key="2">
    <source>
        <dbReference type="SAM" id="MobiDB-lite"/>
    </source>
</evidence>
<keyword evidence="4" id="KW-1185">Reference proteome</keyword>
<dbReference type="RefSeq" id="WP_133589168.1">
    <property type="nucleotide sequence ID" value="NZ_SNVV01000003.1"/>
</dbReference>